<keyword evidence="3" id="KW-1185">Reference proteome</keyword>
<evidence type="ECO:0008006" key="4">
    <source>
        <dbReference type="Google" id="ProtNLM"/>
    </source>
</evidence>
<protein>
    <recommendedName>
        <fullName evidence="4">Integral membrane protein</fullName>
    </recommendedName>
</protein>
<accession>A0A7Z0WD34</accession>
<organism evidence="2 3">
    <name type="scientific">Actinophytocola xinjiangensis</name>
    <dbReference type="NCBI Taxonomy" id="485602"/>
    <lineage>
        <taxon>Bacteria</taxon>
        <taxon>Bacillati</taxon>
        <taxon>Actinomycetota</taxon>
        <taxon>Actinomycetes</taxon>
        <taxon>Pseudonocardiales</taxon>
        <taxon>Pseudonocardiaceae</taxon>
    </lineage>
</organism>
<name>A0A7Z0WD34_9PSEU</name>
<evidence type="ECO:0000256" key="1">
    <source>
        <dbReference type="SAM" id="Phobius"/>
    </source>
</evidence>
<evidence type="ECO:0000313" key="3">
    <source>
        <dbReference type="Proteomes" id="UP000185696"/>
    </source>
</evidence>
<reference evidence="2 3" key="1">
    <citation type="submission" date="2016-12" db="EMBL/GenBank/DDBJ databases">
        <title>The draft genome sequence of Actinophytocola xinjiangensis.</title>
        <authorList>
            <person name="Wang W."/>
            <person name="Yuan L."/>
        </authorList>
    </citation>
    <scope>NUCLEOTIDE SEQUENCE [LARGE SCALE GENOMIC DNA]</scope>
    <source>
        <strain evidence="2 3">CGMCC 4.4663</strain>
    </source>
</reference>
<keyword evidence="1" id="KW-0812">Transmembrane</keyword>
<feature type="transmembrane region" description="Helical" evidence="1">
    <location>
        <begin position="469"/>
        <end position="489"/>
    </location>
</feature>
<comment type="caution">
    <text evidence="2">The sequence shown here is derived from an EMBL/GenBank/DDBJ whole genome shotgun (WGS) entry which is preliminary data.</text>
</comment>
<keyword evidence="1" id="KW-0472">Membrane</keyword>
<feature type="transmembrane region" description="Helical" evidence="1">
    <location>
        <begin position="215"/>
        <end position="236"/>
    </location>
</feature>
<feature type="transmembrane region" description="Helical" evidence="1">
    <location>
        <begin position="320"/>
        <end position="343"/>
    </location>
</feature>
<dbReference type="AlphaFoldDB" id="A0A7Z0WD34"/>
<dbReference type="EMBL" id="MSIF01000040">
    <property type="protein sequence ID" value="OLF04646.1"/>
    <property type="molecule type" value="Genomic_DNA"/>
</dbReference>
<feature type="transmembrane region" description="Helical" evidence="1">
    <location>
        <begin position="106"/>
        <end position="132"/>
    </location>
</feature>
<feature type="transmembrane region" description="Helical" evidence="1">
    <location>
        <begin position="152"/>
        <end position="171"/>
    </location>
</feature>
<evidence type="ECO:0000313" key="2">
    <source>
        <dbReference type="EMBL" id="OLF04646.1"/>
    </source>
</evidence>
<feature type="transmembrane region" description="Helical" evidence="1">
    <location>
        <begin position="401"/>
        <end position="422"/>
    </location>
</feature>
<dbReference type="Proteomes" id="UP000185696">
    <property type="component" value="Unassembled WGS sequence"/>
</dbReference>
<sequence length="762" mass="79212">MGTTPESLVSAVAAVDVAGDGVGRFVRPADRLLRPAPGPMLRAEGQSIPRVVEGYVWGGMTSGGAAKATWALLFPFSLANVAHWMLPPAPSGHRLAARLAAANRTLLRLAGALLTMLLVTQVAVVSLDLIAAQCLAPGARCLTAVPDWLRSAYLVRPVVGLLPVLATILVLHRVSCVAWDTARSADNPPPTPPNTRVQLPGTNLAADPDTPTLRALHLVAALATVALLPLGGPFASTSGVPAALWAVSLALLVVALTGVLLLDDPAGAEPARAGHRLRVVLGRRTRRAMLAVGVALVAASAAVQQPLPAALPGTDATVEAVAAALVVIVVVLGLLLIPAARIARADWRTLPRSLRPWAGGWMSAPVLALAALLGGGFGAGLAIAVQRLIGFEVPAGYESVTLLWGAAAILALVVAVVAVAVAMTRLRTGTLTDDEAVLTLLHQDNPTDLPRAARAWRSATWRRRHTHHALLATAAVLAAGATVSIVNRLTGGHLPAWTEPLSALGVLTLGVLAGALLRAVHNAARAPEAGRQLGILADLASFWPREAHPIVPPCYAMKVAPELAARTAEHLRDPGTRVVLTGESHGSLLVTVAAARILNSLNEPERRRVGVVTVGSQLQWAYARAFPAVLPHTALATLAGELGTRWRALCRGTDPLGGAVTTWEQGVYDRTLLGLGLRPDGTTGPLPEATRAPHGALVLGLDHWLPDPAPSPLAGRRWTPGLQRHANYTADPEWDRAVALAAGLDPAEPTVGAFEALLPSPR</sequence>
<feature type="transmembrane region" description="Helical" evidence="1">
    <location>
        <begin position="242"/>
        <end position="262"/>
    </location>
</feature>
<feature type="transmembrane region" description="Helical" evidence="1">
    <location>
        <begin position="288"/>
        <end position="308"/>
    </location>
</feature>
<keyword evidence="1" id="KW-1133">Transmembrane helix</keyword>
<feature type="transmembrane region" description="Helical" evidence="1">
    <location>
        <begin position="364"/>
        <end position="389"/>
    </location>
</feature>
<proteinExistence type="predicted"/>
<feature type="transmembrane region" description="Helical" evidence="1">
    <location>
        <begin position="501"/>
        <end position="520"/>
    </location>
</feature>
<gene>
    <name evidence="2" type="ORF">BLA60_39740</name>
</gene>